<dbReference type="InterPro" id="IPR047865">
    <property type="entry name" value="Ribosomal_uL10_bac_type"/>
</dbReference>
<gene>
    <name evidence="5 6" type="primary">rplJ</name>
    <name evidence="6" type="ORF">COT88_01105</name>
</gene>
<sequence length="164" mass="17958">MAITRAKKEEVIKEGVEAVKASKALVFADFSGTSVSDMRALRKELIEVDSKMTVIKKSLLDLILKEAGVKLDPARFEGQVGTFFVGDELSAPTGLIYRFSKNHEDFKLLGGYDIERDMAINEDAIVVIGQLPTREVLLAQVVGSIAAPIRGLLYVLSQKAEMTN</sequence>
<proteinExistence type="inferred from homology"/>
<dbReference type="SUPFAM" id="SSF160369">
    <property type="entry name" value="Ribosomal protein L10-like"/>
    <property type="match status" value="1"/>
</dbReference>
<keyword evidence="5" id="KW-0699">rRNA-binding</keyword>
<comment type="function">
    <text evidence="5">Forms part of the ribosomal stalk, playing a central role in the interaction of the ribosome with GTP-bound translation factors.</text>
</comment>
<dbReference type="GO" id="GO:0070180">
    <property type="term" value="F:large ribosomal subunit rRNA binding"/>
    <property type="evidence" value="ECO:0007669"/>
    <property type="project" value="UniProtKB-UniRule"/>
</dbReference>
<dbReference type="Gene3D" id="3.30.70.1730">
    <property type="match status" value="1"/>
</dbReference>
<dbReference type="InterPro" id="IPR043141">
    <property type="entry name" value="Ribosomal_uL10-like_sf"/>
</dbReference>
<dbReference type="PANTHER" id="PTHR11560">
    <property type="entry name" value="39S RIBOSOMAL PROTEIN L10, MITOCHONDRIAL"/>
    <property type="match status" value="1"/>
</dbReference>
<evidence type="ECO:0000256" key="2">
    <source>
        <dbReference type="ARBA" id="ARBA00022980"/>
    </source>
</evidence>
<comment type="subunit">
    <text evidence="5">Part of the ribosomal stalk of the 50S ribosomal subunit. The N-terminus interacts with L11 and the large rRNA to form the base of the stalk. The C-terminus forms an elongated spine to which L12 dimers bind in a sequential fashion forming a multimeric L10(L12)X complex.</text>
</comment>
<name>A0A2H0VHG0_9BACT</name>
<evidence type="ECO:0000313" key="6">
    <source>
        <dbReference type="EMBL" id="PIR98521.1"/>
    </source>
</evidence>
<keyword evidence="5" id="KW-0694">RNA-binding</keyword>
<keyword evidence="2 5" id="KW-0689">Ribosomal protein</keyword>
<dbReference type="CDD" id="cd05797">
    <property type="entry name" value="Ribosomal_L10"/>
    <property type="match status" value="1"/>
</dbReference>
<accession>A0A2H0VHG0</accession>
<keyword evidence="3 5" id="KW-0687">Ribonucleoprotein</keyword>
<dbReference type="GO" id="GO:0005840">
    <property type="term" value="C:ribosome"/>
    <property type="evidence" value="ECO:0007669"/>
    <property type="project" value="UniProtKB-KW"/>
</dbReference>
<organism evidence="6 7">
    <name type="scientific">Candidatus Colwellbacteria bacterium CG10_big_fil_rev_8_21_14_0_10_41_28</name>
    <dbReference type="NCBI Taxonomy" id="1974539"/>
    <lineage>
        <taxon>Bacteria</taxon>
        <taxon>Candidatus Colwelliibacteriota</taxon>
    </lineage>
</organism>
<dbReference type="AlphaFoldDB" id="A0A2H0VHG0"/>
<dbReference type="GO" id="GO:1990904">
    <property type="term" value="C:ribonucleoprotein complex"/>
    <property type="evidence" value="ECO:0007669"/>
    <property type="project" value="UniProtKB-KW"/>
</dbReference>
<dbReference type="Pfam" id="PF00466">
    <property type="entry name" value="Ribosomal_L10"/>
    <property type="match status" value="1"/>
</dbReference>
<evidence type="ECO:0000256" key="3">
    <source>
        <dbReference type="ARBA" id="ARBA00023274"/>
    </source>
</evidence>
<evidence type="ECO:0000256" key="4">
    <source>
        <dbReference type="ARBA" id="ARBA00035202"/>
    </source>
</evidence>
<dbReference type="EMBL" id="PFAG01000013">
    <property type="protein sequence ID" value="PIR98521.1"/>
    <property type="molecule type" value="Genomic_DNA"/>
</dbReference>
<reference evidence="7" key="1">
    <citation type="submission" date="2017-09" db="EMBL/GenBank/DDBJ databases">
        <title>Depth-based differentiation of microbial function through sediment-hosted aquifers and enrichment of novel symbionts in the deep terrestrial subsurface.</title>
        <authorList>
            <person name="Probst A.J."/>
            <person name="Ladd B."/>
            <person name="Jarett J.K."/>
            <person name="Geller-Mcgrath D.E."/>
            <person name="Sieber C.M.K."/>
            <person name="Emerson J.B."/>
            <person name="Anantharaman K."/>
            <person name="Thomas B.C."/>
            <person name="Malmstrom R."/>
            <person name="Stieglmeier M."/>
            <person name="Klingl A."/>
            <person name="Woyke T."/>
            <person name="Ryan C.M."/>
            <person name="Banfield J.F."/>
        </authorList>
    </citation>
    <scope>NUCLEOTIDE SEQUENCE [LARGE SCALE GENOMIC DNA]</scope>
</reference>
<evidence type="ECO:0000256" key="1">
    <source>
        <dbReference type="ARBA" id="ARBA00008889"/>
    </source>
</evidence>
<dbReference type="InterPro" id="IPR022973">
    <property type="entry name" value="Ribosomal_uL10_bac"/>
</dbReference>
<comment type="similarity">
    <text evidence="1 5">Belongs to the universal ribosomal protein uL10 family.</text>
</comment>
<evidence type="ECO:0000313" key="7">
    <source>
        <dbReference type="Proteomes" id="UP000230776"/>
    </source>
</evidence>
<dbReference type="InterPro" id="IPR001790">
    <property type="entry name" value="Ribosomal_uL10"/>
</dbReference>
<dbReference type="Proteomes" id="UP000230776">
    <property type="component" value="Unassembled WGS sequence"/>
</dbReference>
<dbReference type="HAMAP" id="MF_00362">
    <property type="entry name" value="Ribosomal_uL10"/>
    <property type="match status" value="1"/>
</dbReference>
<dbReference type="Gene3D" id="6.10.250.290">
    <property type="match status" value="1"/>
</dbReference>
<protein>
    <recommendedName>
        <fullName evidence="4 5">Large ribosomal subunit protein uL10</fullName>
    </recommendedName>
</protein>
<comment type="caution">
    <text evidence="6">The sequence shown here is derived from an EMBL/GenBank/DDBJ whole genome shotgun (WGS) entry which is preliminary data.</text>
</comment>
<dbReference type="NCBIfam" id="NF000955">
    <property type="entry name" value="PRK00099.1-1"/>
    <property type="match status" value="1"/>
</dbReference>
<evidence type="ECO:0000256" key="5">
    <source>
        <dbReference type="HAMAP-Rule" id="MF_00362"/>
    </source>
</evidence>
<dbReference type="GO" id="GO:0006412">
    <property type="term" value="P:translation"/>
    <property type="evidence" value="ECO:0007669"/>
    <property type="project" value="UniProtKB-UniRule"/>
</dbReference>